<proteinExistence type="predicted"/>
<gene>
    <name evidence="1" type="ORF">AB0E89_44450</name>
</gene>
<name>A0ABV2ZY28_9ACTN</name>
<accession>A0ABV2ZY28</accession>
<protein>
    <submittedName>
        <fullName evidence="1">Uncharacterized protein</fullName>
    </submittedName>
</protein>
<dbReference type="RefSeq" id="WP_361710072.1">
    <property type="nucleotide sequence ID" value="NZ_JBEZVE010000044.1"/>
</dbReference>
<organism evidence="1 2">
    <name type="scientific">Streptomyces sp. 900129855</name>
    <dbReference type="NCBI Taxonomy" id="3155129"/>
    <lineage>
        <taxon>Bacteria</taxon>
        <taxon>Bacillati</taxon>
        <taxon>Actinomycetota</taxon>
        <taxon>Actinomycetes</taxon>
        <taxon>Kitasatosporales</taxon>
        <taxon>Streptomycetaceae</taxon>
        <taxon>Streptomyces</taxon>
    </lineage>
</organism>
<sequence>MDAVPFALDGYLAAEPEPGDREDIAFWRLTCSAGTDHLMEEAVIPCITTQPEIAHTLLTERQPGDLLRVTGHLTLPDTADGVIRLHADTIEVLWAAPVLDADEDDTDTVAAPGTDTNRSNAITALAEALENLVRRSPSRERTIGIDISPNGPGMASEHAHMLDISPAMAHRLADHLDAMSCFMDSERPDSVVLDPGTVADLTELFEDIDLIDLTNTVLNATRPEHRLAVTRAMDDMFGDIPAPEDTDP</sequence>
<keyword evidence="2" id="KW-1185">Reference proteome</keyword>
<dbReference type="Proteomes" id="UP001550739">
    <property type="component" value="Unassembled WGS sequence"/>
</dbReference>
<evidence type="ECO:0000313" key="2">
    <source>
        <dbReference type="Proteomes" id="UP001550739"/>
    </source>
</evidence>
<reference evidence="1 2" key="1">
    <citation type="submission" date="2024-06" db="EMBL/GenBank/DDBJ databases">
        <title>The Natural Products Discovery Center: Release of the First 8490 Sequenced Strains for Exploring Actinobacteria Biosynthetic Diversity.</title>
        <authorList>
            <person name="Kalkreuter E."/>
            <person name="Kautsar S.A."/>
            <person name="Yang D."/>
            <person name="Bader C.D."/>
            <person name="Teijaro C.N."/>
            <person name="Fluegel L."/>
            <person name="Davis C.M."/>
            <person name="Simpson J.R."/>
            <person name="Lauterbach L."/>
            <person name="Steele A.D."/>
            <person name="Gui C."/>
            <person name="Meng S."/>
            <person name="Li G."/>
            <person name="Viehrig K."/>
            <person name="Ye F."/>
            <person name="Su P."/>
            <person name="Kiefer A.F."/>
            <person name="Nichols A."/>
            <person name="Cepeda A.J."/>
            <person name="Yan W."/>
            <person name="Fan B."/>
            <person name="Jiang Y."/>
            <person name="Adhikari A."/>
            <person name="Zheng C.-J."/>
            <person name="Schuster L."/>
            <person name="Cowan T.M."/>
            <person name="Smanski M.J."/>
            <person name="Chevrette M.G."/>
            <person name="De Carvalho L.P.S."/>
            <person name="Shen B."/>
        </authorList>
    </citation>
    <scope>NUCLEOTIDE SEQUENCE [LARGE SCALE GENOMIC DNA]</scope>
    <source>
        <strain evidence="1 2">NPDC033843</strain>
    </source>
</reference>
<dbReference type="EMBL" id="JBEZVE010000044">
    <property type="protein sequence ID" value="MEU3787492.1"/>
    <property type="molecule type" value="Genomic_DNA"/>
</dbReference>
<evidence type="ECO:0000313" key="1">
    <source>
        <dbReference type="EMBL" id="MEU3787492.1"/>
    </source>
</evidence>
<comment type="caution">
    <text evidence="1">The sequence shown here is derived from an EMBL/GenBank/DDBJ whole genome shotgun (WGS) entry which is preliminary data.</text>
</comment>